<evidence type="ECO:0000313" key="1">
    <source>
        <dbReference type="EMBL" id="CUR51177.1"/>
    </source>
</evidence>
<keyword evidence="2" id="KW-1185">Reference proteome</keyword>
<organism evidence="1 2">
    <name type="scientific">Nitrosotalea devaniterrae</name>
    <dbReference type="NCBI Taxonomy" id="1078905"/>
    <lineage>
        <taxon>Archaea</taxon>
        <taxon>Nitrososphaerota</taxon>
        <taxon>Nitrososphaeria</taxon>
        <taxon>Nitrosotaleales</taxon>
        <taxon>Nitrosotaleaceae</taxon>
        <taxon>Nitrosotalea</taxon>
    </lineage>
</organism>
<proteinExistence type="predicted"/>
<dbReference type="AlphaFoldDB" id="A0A128A1I4"/>
<gene>
    <name evidence="1" type="ORF">NDEV_0412</name>
</gene>
<evidence type="ECO:0000313" key="2">
    <source>
        <dbReference type="Proteomes" id="UP000196239"/>
    </source>
</evidence>
<dbReference type="EMBL" id="LN890280">
    <property type="protein sequence ID" value="CUR51177.1"/>
    <property type="molecule type" value="Genomic_DNA"/>
</dbReference>
<reference evidence="2" key="1">
    <citation type="submission" date="2015-10" db="EMBL/GenBank/DDBJ databases">
        <authorList>
            <person name="Lehtovirta-Morley L.E."/>
            <person name="Vieille C."/>
        </authorList>
    </citation>
    <scope>NUCLEOTIDE SEQUENCE [LARGE SCALE GENOMIC DNA]</scope>
</reference>
<sequence>METQSKNNETNPELPILKKGIFYAILDDPVFLIMEDRTKRGLTVLERSIDEKYGVNSDKGMIYDMDGIGRKMGIRWFFPKDIYGFDKVLEHATEMEQRYKKIREETCPDY</sequence>
<protein>
    <submittedName>
        <fullName evidence="1">Uncharacterized protein</fullName>
    </submittedName>
</protein>
<name>A0A128A1I4_9ARCH</name>
<dbReference type="KEGG" id="ndv:NDEV_0412"/>
<dbReference type="Proteomes" id="UP000196239">
    <property type="component" value="Chromosome 1"/>
</dbReference>
<accession>A0A128A1I4</accession>